<dbReference type="EMBL" id="JANCYU010000060">
    <property type="protein sequence ID" value="KAK4528124.1"/>
    <property type="molecule type" value="Genomic_DNA"/>
</dbReference>
<keyword evidence="9" id="KW-1185">Reference proteome</keyword>
<comment type="catalytic activity">
    <reaction evidence="6">
        <text>(3S)-3-hydroxy-3-methylglutaryl-CoA = acetoacetate + acetyl-CoA</text>
        <dbReference type="Rhea" id="RHEA:24404"/>
        <dbReference type="ChEBI" id="CHEBI:13705"/>
        <dbReference type="ChEBI" id="CHEBI:43074"/>
        <dbReference type="ChEBI" id="CHEBI:57288"/>
        <dbReference type="EC" id="4.1.3.4"/>
    </reaction>
</comment>
<dbReference type="PANTHER" id="PTHR42738">
    <property type="entry name" value="HYDROXYMETHYLGLUTARYL-COA LYASE"/>
    <property type="match status" value="1"/>
</dbReference>
<accession>A0AAV9ILC1</accession>
<dbReference type="Pfam" id="PF00682">
    <property type="entry name" value="HMGL-like"/>
    <property type="match status" value="1"/>
</dbReference>
<evidence type="ECO:0000256" key="2">
    <source>
        <dbReference type="ARBA" id="ARBA00009405"/>
    </source>
</evidence>
<feature type="domain" description="Pyruvate carboxyltransferase" evidence="7">
    <location>
        <begin position="38"/>
        <end position="306"/>
    </location>
</feature>
<reference evidence="8 9" key="1">
    <citation type="submission" date="2022-07" db="EMBL/GenBank/DDBJ databases">
        <title>Genome-wide signatures of adaptation to extreme environments.</title>
        <authorList>
            <person name="Cho C.H."/>
            <person name="Yoon H.S."/>
        </authorList>
    </citation>
    <scope>NUCLEOTIDE SEQUENCE [LARGE SCALE GENOMIC DNA]</scope>
    <source>
        <strain evidence="8 9">108.79 E11</strain>
    </source>
</reference>
<organism evidence="8 9">
    <name type="scientific">Galdieria yellowstonensis</name>
    <dbReference type="NCBI Taxonomy" id="3028027"/>
    <lineage>
        <taxon>Eukaryota</taxon>
        <taxon>Rhodophyta</taxon>
        <taxon>Bangiophyceae</taxon>
        <taxon>Galdieriales</taxon>
        <taxon>Galdieriaceae</taxon>
        <taxon>Galdieria</taxon>
    </lineage>
</organism>
<evidence type="ECO:0000256" key="3">
    <source>
        <dbReference type="ARBA" id="ARBA00012910"/>
    </source>
</evidence>
<dbReference type="Gene3D" id="3.20.20.70">
    <property type="entry name" value="Aldolase class I"/>
    <property type="match status" value="1"/>
</dbReference>
<comment type="pathway">
    <text evidence="1">Metabolic intermediate metabolism; (S)-3-hydroxy-3-methylglutaryl-CoA degradation; acetoacetate from (S)-3-hydroxy-3-methylglutaryl-CoA: step 1/1.</text>
</comment>
<dbReference type="GO" id="GO:0046951">
    <property type="term" value="P:ketone body biosynthetic process"/>
    <property type="evidence" value="ECO:0007669"/>
    <property type="project" value="TreeGrafter"/>
</dbReference>
<keyword evidence="4" id="KW-0479">Metal-binding</keyword>
<dbReference type="CDD" id="cd07938">
    <property type="entry name" value="DRE_TIM_HMGL"/>
    <property type="match status" value="1"/>
</dbReference>
<evidence type="ECO:0000256" key="4">
    <source>
        <dbReference type="ARBA" id="ARBA00022723"/>
    </source>
</evidence>
<evidence type="ECO:0000313" key="8">
    <source>
        <dbReference type="EMBL" id="KAK4528124.1"/>
    </source>
</evidence>
<dbReference type="Proteomes" id="UP001300502">
    <property type="component" value="Unassembled WGS sequence"/>
</dbReference>
<comment type="similarity">
    <text evidence="2">Belongs to the HMG-CoA lyase family.</text>
</comment>
<name>A0AAV9ILC1_9RHOD</name>
<keyword evidence="5" id="KW-0456">Lyase</keyword>
<dbReference type="FunFam" id="3.20.20.70:FF:000201">
    <property type="entry name" value="Hydroxymethylglutaryl-CoA lyase"/>
    <property type="match status" value="1"/>
</dbReference>
<sequence>MIFLHSSYRMVPKILSPCRQSFSTSIQTEWNHSLPSKVRIVEVGPRDGLQNEKNFVPTEEKIKFIDKLTETGLETIEVTSFISPKWVPQLADAKQVFTSIQKKPGVRYPVLVPNLKGLEAALEAGAQEIAIFAAASETFSRKNLNCSIDESLSRFKQVTEEARKQGLSVRGYVSCVAGCPFEGPIETDKVVKVTRGLFEMGCYEVSLGDTIGVGTPGDFHRILQALKPHVSMSALAVHCHDTRGTALANILTALQYQVAVVDASVAGLGGCPFAPGATGNVATEDVIYMLRGMHIDVGPVDLSALITCGQQVCDLLGKKNNSKVAVATQARNKMHAKL</sequence>
<evidence type="ECO:0000256" key="1">
    <source>
        <dbReference type="ARBA" id="ARBA00005143"/>
    </source>
</evidence>
<proteinExistence type="inferred from homology"/>
<dbReference type="InterPro" id="IPR043594">
    <property type="entry name" value="HMGL"/>
</dbReference>
<dbReference type="AlphaFoldDB" id="A0AAV9ILC1"/>
<evidence type="ECO:0000313" key="9">
    <source>
        <dbReference type="Proteomes" id="UP001300502"/>
    </source>
</evidence>
<dbReference type="GO" id="GO:0006552">
    <property type="term" value="P:L-leucine catabolic process"/>
    <property type="evidence" value="ECO:0007669"/>
    <property type="project" value="TreeGrafter"/>
</dbReference>
<evidence type="ECO:0000259" key="7">
    <source>
        <dbReference type="PROSITE" id="PS50991"/>
    </source>
</evidence>
<dbReference type="InterPro" id="IPR000891">
    <property type="entry name" value="PYR_CT"/>
</dbReference>
<dbReference type="EC" id="4.1.3.4" evidence="3"/>
<dbReference type="PANTHER" id="PTHR42738:SF7">
    <property type="entry name" value="HYDROXYMETHYLGLUTARYL-COA LYASE"/>
    <property type="match status" value="1"/>
</dbReference>
<dbReference type="PROSITE" id="PS50991">
    <property type="entry name" value="PYR_CT"/>
    <property type="match status" value="1"/>
</dbReference>
<comment type="caution">
    <text evidence="8">The sequence shown here is derived from an EMBL/GenBank/DDBJ whole genome shotgun (WGS) entry which is preliminary data.</text>
</comment>
<dbReference type="InterPro" id="IPR013785">
    <property type="entry name" value="Aldolase_TIM"/>
</dbReference>
<dbReference type="SUPFAM" id="SSF51569">
    <property type="entry name" value="Aldolase"/>
    <property type="match status" value="1"/>
</dbReference>
<dbReference type="NCBIfam" id="NF004283">
    <property type="entry name" value="PRK05692.1"/>
    <property type="match status" value="1"/>
</dbReference>
<gene>
    <name evidence="8" type="ORF">GAYE_SCF51G6058</name>
</gene>
<protein>
    <recommendedName>
        <fullName evidence="3">hydroxymethylglutaryl-CoA lyase</fullName>
        <ecNumber evidence="3">4.1.3.4</ecNumber>
    </recommendedName>
</protein>
<evidence type="ECO:0000256" key="5">
    <source>
        <dbReference type="ARBA" id="ARBA00023239"/>
    </source>
</evidence>
<dbReference type="GO" id="GO:0046872">
    <property type="term" value="F:metal ion binding"/>
    <property type="evidence" value="ECO:0007669"/>
    <property type="project" value="UniProtKB-KW"/>
</dbReference>
<evidence type="ECO:0000256" key="6">
    <source>
        <dbReference type="ARBA" id="ARBA00049877"/>
    </source>
</evidence>
<dbReference type="GO" id="GO:0004419">
    <property type="term" value="F:hydroxymethylglutaryl-CoA lyase activity"/>
    <property type="evidence" value="ECO:0007669"/>
    <property type="project" value="UniProtKB-EC"/>
</dbReference>